<organism evidence="1 2">
    <name type="scientific">Enterococcus thailandicus</name>
    <dbReference type="NCBI Taxonomy" id="417368"/>
    <lineage>
        <taxon>Bacteria</taxon>
        <taxon>Bacillati</taxon>
        <taxon>Bacillota</taxon>
        <taxon>Bacilli</taxon>
        <taxon>Lactobacillales</taxon>
        <taxon>Enterococcaceae</taxon>
        <taxon>Enterococcus</taxon>
    </lineage>
</organism>
<proteinExistence type="predicted"/>
<evidence type="ECO:0000313" key="2">
    <source>
        <dbReference type="Proteomes" id="UP000078516"/>
    </source>
</evidence>
<dbReference type="EMBL" id="LWMN01000017">
    <property type="protein sequence ID" value="OAQ54904.1"/>
    <property type="molecule type" value="Genomic_DNA"/>
</dbReference>
<protein>
    <submittedName>
        <fullName evidence="1">Uncharacterized protein</fullName>
    </submittedName>
</protein>
<dbReference type="KEGG" id="eth:CK496_02150"/>
<gene>
    <name evidence="1" type="ORF">A6E74_11055</name>
</gene>
<reference evidence="1 2" key="1">
    <citation type="submission" date="2016-04" db="EMBL/GenBank/DDBJ databases">
        <title>Draft genome of an Enterococcus thailandicus strain isolated from bovine feces.</title>
        <authorList>
            <person name="Beukers A.G."/>
            <person name="Zaheer R."/>
            <person name="Goji N."/>
            <person name="Cook S.R."/>
            <person name="Amoako K."/>
            <person name="Chaves A.V."/>
            <person name="Ward M.P."/>
            <person name="Mcallister T.A."/>
        </authorList>
    </citation>
    <scope>NUCLEOTIDE SEQUENCE [LARGE SCALE GENOMIC DNA]</scope>
    <source>
        <strain evidence="1 2">F0711D 46</strain>
    </source>
</reference>
<name>A0A179EP02_ENTTH</name>
<keyword evidence="2" id="KW-1185">Reference proteome</keyword>
<accession>A0A179EP02</accession>
<dbReference type="Proteomes" id="UP000078516">
    <property type="component" value="Unassembled WGS sequence"/>
</dbReference>
<dbReference type="AlphaFoldDB" id="A0A179EP02"/>
<sequence length="61" mass="6903">MNIFDSHDYCTCTSNKNIHTEFSDQGSLSICDNCHKLIQDSFKSFDAYVTDNIQAVSSKPH</sequence>
<evidence type="ECO:0000313" key="1">
    <source>
        <dbReference type="EMBL" id="OAQ54904.1"/>
    </source>
</evidence>
<comment type="caution">
    <text evidence="1">The sequence shown here is derived from an EMBL/GenBank/DDBJ whole genome shotgun (WGS) entry which is preliminary data.</text>
</comment>